<proteinExistence type="predicted"/>
<dbReference type="EMBL" id="BLLK01000029">
    <property type="protein sequence ID" value="GFH48987.1"/>
    <property type="molecule type" value="Genomic_DNA"/>
</dbReference>
<evidence type="ECO:0008006" key="4">
    <source>
        <dbReference type="Google" id="ProtNLM"/>
    </source>
</evidence>
<dbReference type="SUPFAM" id="SSF56349">
    <property type="entry name" value="DNA breaking-rejoining enzymes"/>
    <property type="match status" value="1"/>
</dbReference>
<dbReference type="GO" id="GO:0003677">
    <property type="term" value="F:DNA binding"/>
    <property type="evidence" value="ECO:0007669"/>
    <property type="project" value="InterPro"/>
</dbReference>
<keyword evidence="3" id="KW-1185">Reference proteome</keyword>
<name>A0AAD3CN08_9STRA</name>
<reference evidence="2 3" key="1">
    <citation type="journal article" date="2021" name="Sci. Rep.">
        <title>The genome of the diatom Chaetoceros tenuissimus carries an ancient integrated fragment of an extant virus.</title>
        <authorList>
            <person name="Hongo Y."/>
            <person name="Kimura K."/>
            <person name="Takaki Y."/>
            <person name="Yoshida Y."/>
            <person name="Baba S."/>
            <person name="Kobayashi G."/>
            <person name="Nagasaki K."/>
            <person name="Hano T."/>
            <person name="Tomaru Y."/>
        </authorList>
    </citation>
    <scope>NUCLEOTIDE SEQUENCE [LARGE SCALE GENOMIC DNA]</scope>
    <source>
        <strain evidence="2 3">NIES-3715</strain>
    </source>
</reference>
<gene>
    <name evidence="2" type="ORF">CTEN210_05463</name>
</gene>
<evidence type="ECO:0000313" key="3">
    <source>
        <dbReference type="Proteomes" id="UP001054902"/>
    </source>
</evidence>
<dbReference type="InterPro" id="IPR013762">
    <property type="entry name" value="Integrase-like_cat_sf"/>
</dbReference>
<dbReference type="Proteomes" id="UP001054902">
    <property type="component" value="Unassembled WGS sequence"/>
</dbReference>
<dbReference type="GO" id="GO:0015074">
    <property type="term" value="P:DNA integration"/>
    <property type="evidence" value="ECO:0007669"/>
    <property type="project" value="InterPro"/>
</dbReference>
<comment type="caution">
    <text evidence="2">The sequence shown here is derived from an EMBL/GenBank/DDBJ whole genome shotgun (WGS) entry which is preliminary data.</text>
</comment>
<dbReference type="InterPro" id="IPR011010">
    <property type="entry name" value="DNA_brk_join_enz"/>
</dbReference>
<accession>A0AAD3CN08</accession>
<dbReference type="Gene3D" id="1.10.443.10">
    <property type="entry name" value="Intergrase catalytic core"/>
    <property type="match status" value="1"/>
</dbReference>
<sequence>MEKKDLHFWREVISKLRENAAGWSLDHILPVVCDYVTLSDASEHGMGGYFILNGVAYAWRFEIPPEWRRLFTLNLLEFIATNWTLHLLIKIVRCVSPANFRVLAITDSSSALGWMRRNCFNPHLQPCHDIVSRAIASELVDNSVSLDKGHIKASLHSRDEGDATRQACDIRAKRGRAFILSSIAGGTSVAKAANTVRINQKHSRAWSRWNKYLQHGGIRFDPFLQNPHSRRGIEIRYFILGFAFVLRYDWFGTNRGKQLTAGVVRQYIGSVCQTFVRRGLADPSRLQSGDLRPEFEEFFRACEKVDPAPNRKSGLQTKVFRKIRAPRSKPILHAIGELVNGAVHFAMRACEYTLSADPAPLTKLLTILKNGRPTTNRAEADHVMITFRMQKNGKKEESIVRKRSAVSPEFCPVRIWAGIVDRILSYPGTTLDSPVNTVQFNDGSLGSITSAAVSARLKAVVHKLDTTFPLEKVTAHSIRATYATMLFRQGASLETVKLMGRWKSDAFLLYIRQNSLMVDVSEALQACDTLNYIPVNN</sequence>
<organism evidence="2 3">
    <name type="scientific">Chaetoceros tenuissimus</name>
    <dbReference type="NCBI Taxonomy" id="426638"/>
    <lineage>
        <taxon>Eukaryota</taxon>
        <taxon>Sar</taxon>
        <taxon>Stramenopiles</taxon>
        <taxon>Ochrophyta</taxon>
        <taxon>Bacillariophyta</taxon>
        <taxon>Coscinodiscophyceae</taxon>
        <taxon>Chaetocerotophycidae</taxon>
        <taxon>Chaetocerotales</taxon>
        <taxon>Chaetocerotaceae</taxon>
        <taxon>Chaetoceros</taxon>
    </lineage>
</organism>
<dbReference type="AlphaFoldDB" id="A0AAD3CN08"/>
<evidence type="ECO:0000256" key="1">
    <source>
        <dbReference type="ARBA" id="ARBA00023172"/>
    </source>
</evidence>
<dbReference type="GO" id="GO:0006310">
    <property type="term" value="P:DNA recombination"/>
    <property type="evidence" value="ECO:0007669"/>
    <property type="project" value="UniProtKB-KW"/>
</dbReference>
<keyword evidence="1" id="KW-0233">DNA recombination</keyword>
<evidence type="ECO:0000313" key="2">
    <source>
        <dbReference type="EMBL" id="GFH48987.1"/>
    </source>
</evidence>
<protein>
    <recommendedName>
        <fullName evidence="4">Tyr recombinase domain-containing protein</fullName>
    </recommendedName>
</protein>